<dbReference type="GeneID" id="303561657"/>
<dbReference type="Pfam" id="PF10145">
    <property type="entry name" value="PhageMin_Tail"/>
    <property type="match status" value="1"/>
</dbReference>
<feature type="domain" description="Phage tail tape measure protein" evidence="2">
    <location>
        <begin position="1"/>
        <end position="173"/>
    </location>
</feature>
<keyword evidence="6" id="KW-1185">Reference proteome</keyword>
<keyword evidence="1" id="KW-1188">Viral release from host cell</keyword>
<evidence type="ECO:0000313" key="3">
    <source>
        <dbReference type="EMBL" id="AYE35318.1"/>
    </source>
</evidence>
<dbReference type="OrthoDB" id="9780715at2"/>
<evidence type="ECO:0000313" key="6">
    <source>
        <dbReference type="Proteomes" id="UP001055437"/>
    </source>
</evidence>
<dbReference type="Proteomes" id="UP000280586">
    <property type="component" value="Chromosome"/>
</dbReference>
<dbReference type="NCBIfam" id="TIGR01760">
    <property type="entry name" value="tape_meas_TP901"/>
    <property type="match status" value="1"/>
</dbReference>
<accession>A0A9N7JMI1</accession>
<evidence type="ECO:0000256" key="1">
    <source>
        <dbReference type="ARBA" id="ARBA00022612"/>
    </source>
</evidence>
<dbReference type="SUPFAM" id="SSF48371">
    <property type="entry name" value="ARM repeat"/>
    <property type="match status" value="1"/>
</dbReference>
<dbReference type="InterPro" id="IPR010090">
    <property type="entry name" value="Phage_tape_meas"/>
</dbReference>
<dbReference type="EMBL" id="CP099799">
    <property type="protein sequence ID" value="USS01917.1"/>
    <property type="molecule type" value="Genomic_DNA"/>
</dbReference>
<evidence type="ECO:0000313" key="5">
    <source>
        <dbReference type="Proteomes" id="UP000280586"/>
    </source>
</evidence>
<dbReference type="PANTHER" id="PTHR37813">
    <property type="entry name" value="FELS-2 PROPHAGE PROTEIN"/>
    <property type="match status" value="1"/>
</dbReference>
<dbReference type="RefSeq" id="WP_066679044.1">
    <property type="nucleotide sequence ID" value="NZ_CABMIZ010000062.1"/>
</dbReference>
<dbReference type="AlphaFoldDB" id="A0A9N7JMI1"/>
<gene>
    <name evidence="3" type="ORF">CP523_13275</name>
    <name evidence="4" type="ORF">NH397_05670</name>
</gene>
<dbReference type="PANTHER" id="PTHR37813:SF1">
    <property type="entry name" value="FELS-2 PROPHAGE PROTEIN"/>
    <property type="match status" value="1"/>
</dbReference>
<evidence type="ECO:0000259" key="2">
    <source>
        <dbReference type="Pfam" id="PF10145"/>
    </source>
</evidence>
<reference evidence="4" key="2">
    <citation type="submission" date="2022-06" db="EMBL/GenBank/DDBJ databases">
        <authorList>
            <person name="Holder M.E."/>
            <person name="Ajami N.J."/>
            <person name="Petrosino J.F."/>
        </authorList>
    </citation>
    <scope>NUCLEOTIDE SEQUENCE</scope>
    <source>
        <strain evidence="4">RMA 8861</strain>
    </source>
</reference>
<organism evidence="3 5">
    <name type="scientific">Clostridium septicum</name>
    <dbReference type="NCBI Taxonomy" id="1504"/>
    <lineage>
        <taxon>Bacteria</taxon>
        <taxon>Bacillati</taxon>
        <taxon>Bacillota</taxon>
        <taxon>Clostridia</taxon>
        <taxon>Eubacteriales</taxon>
        <taxon>Clostridiaceae</taxon>
        <taxon>Clostridium</taxon>
    </lineage>
</organism>
<reference evidence="3 5" key="1">
    <citation type="submission" date="2017-09" db="EMBL/GenBank/DDBJ databases">
        <authorList>
            <person name="Thomas P."/>
            <person name="Seyboldt C."/>
        </authorList>
    </citation>
    <scope>NUCLEOTIDE SEQUENCE [LARGE SCALE GENOMIC DNA]</scope>
    <source>
        <strain evidence="3 5">DSM 7534</strain>
    </source>
</reference>
<evidence type="ECO:0000313" key="4">
    <source>
        <dbReference type="EMBL" id="USS01917.1"/>
    </source>
</evidence>
<protein>
    <submittedName>
        <fullName evidence="3">Phage tail tape measure protein</fullName>
    </submittedName>
</protein>
<dbReference type="InterPro" id="IPR016024">
    <property type="entry name" value="ARM-type_fold"/>
</dbReference>
<dbReference type="Proteomes" id="UP001055437">
    <property type="component" value="Chromosome"/>
</dbReference>
<sequence>MGWKTSDMLDGIEGIMNLAAASGEDLALTSDIVTDALTAFGMSAKQAGEFSDLLAATASNSNTNVSMLGESFKYVAPIAGALGMSAKDTAFALGLMANAGIKSSQSGTALRASLTNLAKPTKSMNIEMNKLGISLLDANGNVKEGKALYDELREKFSGLTDAQKTQSAATIFGKEAMSGMLAVINASEEDYNKLYDSLNDSAGAAENMADIMNNNLKGQVTLLKSALEGLGIQLYESINNPMKEVVKTTNSMVGQLSKAFEKGGFEGLVIELGNVFSQIVTNIASSAPKFIDLAVQTVQSFITGIKNNLPQIVKAAMGIIRSLVDGILTLLPQILELGLNLIIELGKGIAESIPEMLPNLIQVMMGICDMIIGNIGIIIDVGIDIILALVEGIVQNLPTLIQEIPRIINSFADALYSCLPRILKAGMDIIIMLVKGLITSIPIIIQNLPQIIMAIINVFTLVNWASLGKNLITGIGNGIKAMVPNIGAIANFTAESVIGGIKGIFTSGGSIGRNLISWIANGIRGSVGSLLQAARNVAVSALQGIKSILGWNEASSIGANLIRGIWNGISNMSGWIINLIGGFSENVINSIKGFFGIHSPSRIMRDLIGTNIVKGIGVGIDIETPNLKKDIDSNMVDLIQRMHATVDYETAKTTATVIAKNNSYDNKDNNTAGATIENKSIIEVPVIIEGEKVAKATAPYSDKISGQRLNLTERGLIL</sequence>
<dbReference type="KEGG" id="csep:CP523_13275"/>
<dbReference type="EMBL" id="CP023671">
    <property type="protein sequence ID" value="AYE35318.1"/>
    <property type="molecule type" value="Genomic_DNA"/>
</dbReference>
<proteinExistence type="predicted"/>
<name>A0A9N7JMI1_CLOSE</name>